<evidence type="ECO:0000313" key="2">
    <source>
        <dbReference type="Proteomes" id="UP001476798"/>
    </source>
</evidence>
<gene>
    <name evidence="1" type="ORF">GOODEAATRI_016481</name>
</gene>
<organism evidence="1 2">
    <name type="scientific">Goodea atripinnis</name>
    <dbReference type="NCBI Taxonomy" id="208336"/>
    <lineage>
        <taxon>Eukaryota</taxon>
        <taxon>Metazoa</taxon>
        <taxon>Chordata</taxon>
        <taxon>Craniata</taxon>
        <taxon>Vertebrata</taxon>
        <taxon>Euteleostomi</taxon>
        <taxon>Actinopterygii</taxon>
        <taxon>Neopterygii</taxon>
        <taxon>Teleostei</taxon>
        <taxon>Neoteleostei</taxon>
        <taxon>Acanthomorphata</taxon>
        <taxon>Ovalentaria</taxon>
        <taxon>Atherinomorphae</taxon>
        <taxon>Cyprinodontiformes</taxon>
        <taxon>Goodeidae</taxon>
        <taxon>Goodea</taxon>
    </lineage>
</organism>
<protein>
    <submittedName>
        <fullName evidence="1">Uncharacterized protein</fullName>
    </submittedName>
</protein>
<dbReference type="Proteomes" id="UP001476798">
    <property type="component" value="Unassembled WGS sequence"/>
</dbReference>
<keyword evidence="2" id="KW-1185">Reference proteome</keyword>
<dbReference type="EMBL" id="JAHRIO010081240">
    <property type="protein sequence ID" value="MEQ2185273.1"/>
    <property type="molecule type" value="Genomic_DNA"/>
</dbReference>
<comment type="caution">
    <text evidence="1">The sequence shown here is derived from an EMBL/GenBank/DDBJ whole genome shotgun (WGS) entry which is preliminary data.</text>
</comment>
<name>A0ABV0PPC4_9TELE</name>
<evidence type="ECO:0000313" key="1">
    <source>
        <dbReference type="EMBL" id="MEQ2185273.1"/>
    </source>
</evidence>
<accession>A0ABV0PPC4</accession>
<proteinExistence type="predicted"/>
<reference evidence="1 2" key="1">
    <citation type="submission" date="2021-06" db="EMBL/GenBank/DDBJ databases">
        <authorList>
            <person name="Palmer J.M."/>
        </authorList>
    </citation>
    <scope>NUCLEOTIDE SEQUENCE [LARGE SCALE GENOMIC DNA]</scope>
    <source>
        <strain evidence="1 2">GA_2019</strain>
        <tissue evidence="1">Muscle</tissue>
    </source>
</reference>
<sequence>MLGINGLLARIKTQRHRLRQRANIVYGGIADCRCFSGCRGESVSDFSCLCAGDIFSSQNKLQLVKEDTEKTGRDLPKDSLICDTEINQTGASNPVAAEAAVLPAAEVTEAQPVAEAAQVEDMDTDSDSVSIANFQTLCDYLYTVEEINISLIKLLENMLVFLTIYLMQKNISRPL</sequence>